<evidence type="ECO:0000313" key="1">
    <source>
        <dbReference type="EMBL" id="SVB06016.1"/>
    </source>
</evidence>
<protein>
    <recommendedName>
        <fullName evidence="2">Aspartyl/asparaginy/proline hydroxylase domain-containing protein</fullName>
    </recommendedName>
</protein>
<dbReference type="InterPro" id="IPR027443">
    <property type="entry name" value="IPNS-like_sf"/>
</dbReference>
<gene>
    <name evidence="1" type="ORF">METZ01_LOCUS158870</name>
</gene>
<proteinExistence type="predicted"/>
<dbReference type="Gene3D" id="2.60.120.330">
    <property type="entry name" value="B-lactam Antibiotic, Isopenicillin N Synthase, Chain"/>
    <property type="match status" value="1"/>
</dbReference>
<dbReference type="EMBL" id="UINC01027187">
    <property type="protein sequence ID" value="SVB06016.1"/>
    <property type="molecule type" value="Genomic_DNA"/>
</dbReference>
<reference evidence="1" key="1">
    <citation type="submission" date="2018-05" db="EMBL/GenBank/DDBJ databases">
        <authorList>
            <person name="Lanie J.A."/>
            <person name="Ng W.-L."/>
            <person name="Kazmierczak K.M."/>
            <person name="Andrzejewski T.M."/>
            <person name="Davidsen T.M."/>
            <person name="Wayne K.J."/>
            <person name="Tettelin H."/>
            <person name="Glass J.I."/>
            <person name="Rusch D."/>
            <person name="Podicherti R."/>
            <person name="Tsui H.-C.T."/>
            <person name="Winkler M.E."/>
        </authorList>
    </citation>
    <scope>NUCLEOTIDE SEQUENCE</scope>
</reference>
<accession>A0A382AWT8</accession>
<evidence type="ECO:0008006" key="2">
    <source>
        <dbReference type="Google" id="ProtNLM"/>
    </source>
</evidence>
<sequence>MGQKVLTSQVDSLEEDQALMKEWLGENRITDTVAKFQPGSGIEKLNLRFDITRLRTALEDAQKCVVDLGGGFGVIPLTRRPGSVGTSGAGDASDMDLIGLYYLRPDNTYEEVARDEAVDEFAFSELCPEFKGTYFETLHQELTRRFPIGRMRVLLKEPLTCNSWHRDPEPRLHIPIITNPGSLFVINHHVTHIPADGSVYFTDTRGYHTAINGGEHPRVHIVAALPLKT</sequence>
<name>A0A382AWT8_9ZZZZ</name>
<dbReference type="AlphaFoldDB" id="A0A382AWT8"/>
<dbReference type="SUPFAM" id="SSF51197">
    <property type="entry name" value="Clavaminate synthase-like"/>
    <property type="match status" value="1"/>
</dbReference>
<organism evidence="1">
    <name type="scientific">marine metagenome</name>
    <dbReference type="NCBI Taxonomy" id="408172"/>
    <lineage>
        <taxon>unclassified sequences</taxon>
        <taxon>metagenomes</taxon>
        <taxon>ecological metagenomes</taxon>
    </lineage>
</organism>